<keyword evidence="1" id="KW-0597">Phosphoprotein</keyword>
<keyword evidence="2" id="KW-0175">Coiled coil</keyword>
<dbReference type="Gene3D" id="3.40.50.2300">
    <property type="match status" value="1"/>
</dbReference>
<dbReference type="PATRIC" id="fig|83552.4.peg.1229"/>
<reference evidence="5 6" key="1">
    <citation type="journal article" date="2014" name="Mol. Biol. Evol.">
        <title>Massive expansion of Ubiquitination-related gene families within the Chlamydiae.</title>
        <authorList>
            <person name="Domman D."/>
            <person name="Collingro A."/>
            <person name="Lagkouvardos I."/>
            <person name="Gehre L."/>
            <person name="Weinmaier T."/>
            <person name="Rattei T."/>
            <person name="Subtil A."/>
            <person name="Horn M."/>
        </authorList>
    </citation>
    <scope>NUCLEOTIDE SEQUENCE [LARGE SCALE GENOMIC DNA]</scope>
    <source>
        <strain evidence="5 6">OEW1</strain>
    </source>
</reference>
<dbReference type="GO" id="GO:0000160">
    <property type="term" value="P:phosphorelay signal transduction system"/>
    <property type="evidence" value="ECO:0007669"/>
    <property type="project" value="InterPro"/>
</dbReference>
<feature type="modified residue" description="4-aspartylphosphate" evidence="1">
    <location>
        <position position="57"/>
    </location>
</feature>
<dbReference type="SMART" id="SM00448">
    <property type="entry name" value="REC"/>
    <property type="match status" value="1"/>
</dbReference>
<dbReference type="RefSeq" id="WP_006341069.1">
    <property type="nucleotide sequence ID" value="NZ_BAWW01000008.1"/>
</dbReference>
<dbReference type="EMBL" id="JSAM01000073">
    <property type="protein sequence ID" value="KIA77590.1"/>
    <property type="molecule type" value="Genomic_DNA"/>
</dbReference>
<dbReference type="SMART" id="SM00044">
    <property type="entry name" value="CYCc"/>
    <property type="match status" value="1"/>
</dbReference>
<dbReference type="PROSITE" id="PS50110">
    <property type="entry name" value="RESPONSE_REGULATORY"/>
    <property type="match status" value="1"/>
</dbReference>
<dbReference type="InterPro" id="IPR001054">
    <property type="entry name" value="A/G_cyclase"/>
</dbReference>
<gene>
    <name evidence="5" type="ORF">DB43_GD00210</name>
</gene>
<evidence type="ECO:0000256" key="1">
    <source>
        <dbReference type="PROSITE-ProRule" id="PRU00169"/>
    </source>
</evidence>
<proteinExistence type="predicted"/>
<dbReference type="PANTHER" id="PTHR45655">
    <property type="entry name" value="GUANYLATE CYCLASE SOLUBLE SUBUNIT BETA-2"/>
    <property type="match status" value="1"/>
</dbReference>
<dbReference type="SUPFAM" id="SSF52172">
    <property type="entry name" value="CheY-like"/>
    <property type="match status" value="1"/>
</dbReference>
<dbReference type="Pfam" id="PF00211">
    <property type="entry name" value="Guanylate_cyc"/>
    <property type="match status" value="1"/>
</dbReference>
<dbReference type="SUPFAM" id="SSF55073">
    <property type="entry name" value="Nucleotide cyclase"/>
    <property type="match status" value="1"/>
</dbReference>
<dbReference type="Gene3D" id="3.30.70.1230">
    <property type="entry name" value="Nucleotide cyclase"/>
    <property type="match status" value="1"/>
</dbReference>
<evidence type="ECO:0000313" key="6">
    <source>
        <dbReference type="Proteomes" id="UP000031307"/>
    </source>
</evidence>
<feature type="domain" description="Response regulatory" evidence="3">
    <location>
        <begin position="8"/>
        <end position="124"/>
    </location>
</feature>
<dbReference type="Pfam" id="PF00072">
    <property type="entry name" value="Response_reg"/>
    <property type="match status" value="1"/>
</dbReference>
<name>A0A0C1C9A1_9BACT</name>
<evidence type="ECO:0000256" key="2">
    <source>
        <dbReference type="SAM" id="Coils"/>
    </source>
</evidence>
<sequence>MNDDNKKTILVVDDTPLQAIMLRRVLVQANYDVLTAKNGAEALEFLKKQKFALVITDVNMPIMDGFKLCRIIKTDLNLRSTPVIICTVLASPEDLIKGIEAGADNYITKPWNNDLLLLRIKELVGRSSSPQIFSSTEEIVFGNQTYKISTNRQYILNFLLSTYEHIHQQNIELQELKEEIQRKNSELKQAQKEQEQIMLNVFPSYVAQELLAYGSVNPTRVENATVGFVDFSGFTESSSKLEPQNLLEVLEFYFENFDRIIESRQIERIKTIGDGYMFASGVLEHKDSPALDCVLAAIEIRDFMIESEALVKQKYHIEWKARLGIHSGPVIAGVVGKQKLAYDIWGDTVNIANHLQAQSEEGKINISHETYERIKDVFICTYRGKLPIQRRKGTNSLSIDMYFVESLRQK</sequence>
<dbReference type="GO" id="GO:0004016">
    <property type="term" value="F:adenylate cyclase activity"/>
    <property type="evidence" value="ECO:0007669"/>
    <property type="project" value="UniProtKB-ARBA"/>
</dbReference>
<dbReference type="CDD" id="cd07302">
    <property type="entry name" value="CHD"/>
    <property type="match status" value="1"/>
</dbReference>
<dbReference type="OMA" id="LKGKQQP"/>
<dbReference type="AlphaFoldDB" id="A0A0C1C9A1"/>
<evidence type="ECO:0000313" key="5">
    <source>
        <dbReference type="EMBL" id="KIA77590.1"/>
    </source>
</evidence>
<dbReference type="GO" id="GO:0019934">
    <property type="term" value="P:cGMP-mediated signaling"/>
    <property type="evidence" value="ECO:0007669"/>
    <property type="project" value="TreeGrafter"/>
</dbReference>
<dbReference type="PANTHER" id="PTHR45655:SF13">
    <property type="entry name" value="SOLUBLE GUANYLATE CYCLASE GCY-32-RELATED"/>
    <property type="match status" value="1"/>
</dbReference>
<dbReference type="GO" id="GO:0008074">
    <property type="term" value="C:guanylate cyclase complex, soluble"/>
    <property type="evidence" value="ECO:0007669"/>
    <property type="project" value="TreeGrafter"/>
</dbReference>
<dbReference type="Proteomes" id="UP000031307">
    <property type="component" value="Unassembled WGS sequence"/>
</dbReference>
<dbReference type="InterPro" id="IPR011006">
    <property type="entry name" value="CheY-like_superfamily"/>
</dbReference>
<dbReference type="GO" id="GO:0070482">
    <property type="term" value="P:response to oxygen levels"/>
    <property type="evidence" value="ECO:0007669"/>
    <property type="project" value="TreeGrafter"/>
</dbReference>
<dbReference type="InterPro" id="IPR029787">
    <property type="entry name" value="Nucleotide_cyclase"/>
</dbReference>
<feature type="domain" description="Guanylate cyclase" evidence="4">
    <location>
        <begin position="225"/>
        <end position="356"/>
    </location>
</feature>
<feature type="coiled-coil region" evidence="2">
    <location>
        <begin position="163"/>
        <end position="200"/>
    </location>
</feature>
<evidence type="ECO:0008006" key="7">
    <source>
        <dbReference type="Google" id="ProtNLM"/>
    </source>
</evidence>
<comment type="caution">
    <text evidence="5">The sequence shown here is derived from an EMBL/GenBank/DDBJ whole genome shotgun (WGS) entry which is preliminary data.</text>
</comment>
<dbReference type="PROSITE" id="PS50125">
    <property type="entry name" value="GUANYLATE_CYCLASE_2"/>
    <property type="match status" value="1"/>
</dbReference>
<dbReference type="InterPro" id="IPR001789">
    <property type="entry name" value="Sig_transdc_resp-reg_receiver"/>
</dbReference>
<dbReference type="GO" id="GO:0004383">
    <property type="term" value="F:guanylate cyclase activity"/>
    <property type="evidence" value="ECO:0007669"/>
    <property type="project" value="TreeGrafter"/>
</dbReference>
<organism evidence="5 6">
    <name type="scientific">Parachlamydia acanthamoebae</name>
    <dbReference type="NCBI Taxonomy" id="83552"/>
    <lineage>
        <taxon>Bacteria</taxon>
        <taxon>Pseudomonadati</taxon>
        <taxon>Chlamydiota</taxon>
        <taxon>Chlamydiia</taxon>
        <taxon>Parachlamydiales</taxon>
        <taxon>Parachlamydiaceae</taxon>
        <taxon>Parachlamydia</taxon>
    </lineage>
</organism>
<protein>
    <recommendedName>
        <fullName evidence="7">Adenylate cyclase</fullName>
    </recommendedName>
</protein>
<evidence type="ECO:0000259" key="3">
    <source>
        <dbReference type="PROSITE" id="PS50110"/>
    </source>
</evidence>
<accession>A0A0C1C9A1</accession>
<evidence type="ECO:0000259" key="4">
    <source>
        <dbReference type="PROSITE" id="PS50125"/>
    </source>
</evidence>